<dbReference type="Proteomes" id="UP001497700">
    <property type="component" value="Unassembled WGS sequence"/>
</dbReference>
<organism evidence="1 2">
    <name type="scientific">Hypoxylon rubiginosum</name>
    <dbReference type="NCBI Taxonomy" id="110542"/>
    <lineage>
        <taxon>Eukaryota</taxon>
        <taxon>Fungi</taxon>
        <taxon>Dikarya</taxon>
        <taxon>Ascomycota</taxon>
        <taxon>Pezizomycotina</taxon>
        <taxon>Sordariomycetes</taxon>
        <taxon>Xylariomycetidae</taxon>
        <taxon>Xylariales</taxon>
        <taxon>Hypoxylaceae</taxon>
        <taxon>Hypoxylon</taxon>
    </lineage>
</organism>
<protein>
    <submittedName>
        <fullName evidence="1">Uncharacterized protein</fullName>
    </submittedName>
</protein>
<gene>
    <name evidence="1" type="ORF">F4820DRAFT_290466</name>
</gene>
<keyword evidence="2" id="KW-1185">Reference proteome</keyword>
<sequence>MAYRSSRSDFSERDYTPGPSRRVATRDVDDVEVFERRERRSPPRRAPVREYEDIDIQIRDRDRERVDRTPAFLKEEARRPETGALVLRQREVETVDRRRPRSPSPIRYRERFVERDRERAPSMPPDRRPRFIERSPSPPPTTMRVESRTIERRRERSPSPERERDLIRLRIEREREKERAPSPSPSPPPPPPAPPVIRGPTIEREVITHYRDIDHGTSYQPRVVRAKPPTPPPPPRTAPPQVRERDLDIDIDIRHNETDVDIHSRSRSRPAARSRSRPRPRHQPSYYDEDDLVIERDRDTVRVSELGRRRAHSAAPPPRAVATTDYEDEAEYITGKIDSRGRMGEALHGATKDWTIVDVPPGTERVKMDGVGGGGAEVTWQRYSGVRRSKFVPEREDTPISIVESLPAPAPLREREPSRDRERLSIQVYDSRDKSRDREVEVEEIQDRRISIRNEDRAPPPRKRNEMWTEITKDLVTREAIERMGYEYEETEWFFYVMQYLRYEDVLELTNLSEDIRRHRKRRAQELEWEREWDRRHRNRRSLNWDKVDDERVVEREVIYDRGGSHRTYIR</sequence>
<proteinExistence type="predicted"/>
<name>A0ACB9ZFC0_9PEZI</name>
<reference evidence="1 2" key="1">
    <citation type="journal article" date="2022" name="New Phytol.">
        <title>Ecological generalism drives hyperdiversity of secondary metabolite gene clusters in xylarialean endophytes.</title>
        <authorList>
            <person name="Franco M.E.E."/>
            <person name="Wisecaver J.H."/>
            <person name="Arnold A.E."/>
            <person name="Ju Y.M."/>
            <person name="Slot J.C."/>
            <person name="Ahrendt S."/>
            <person name="Moore L.P."/>
            <person name="Eastman K.E."/>
            <person name="Scott K."/>
            <person name="Konkel Z."/>
            <person name="Mondo S.J."/>
            <person name="Kuo A."/>
            <person name="Hayes R.D."/>
            <person name="Haridas S."/>
            <person name="Andreopoulos B."/>
            <person name="Riley R."/>
            <person name="LaButti K."/>
            <person name="Pangilinan J."/>
            <person name="Lipzen A."/>
            <person name="Amirebrahimi M."/>
            <person name="Yan J."/>
            <person name="Adam C."/>
            <person name="Keymanesh K."/>
            <person name="Ng V."/>
            <person name="Louie K."/>
            <person name="Northen T."/>
            <person name="Drula E."/>
            <person name="Henrissat B."/>
            <person name="Hsieh H.M."/>
            <person name="Youens-Clark K."/>
            <person name="Lutzoni F."/>
            <person name="Miadlikowska J."/>
            <person name="Eastwood D.C."/>
            <person name="Hamelin R.C."/>
            <person name="Grigoriev I.V."/>
            <person name="U'Ren J.M."/>
        </authorList>
    </citation>
    <scope>NUCLEOTIDE SEQUENCE [LARGE SCALE GENOMIC DNA]</scope>
    <source>
        <strain evidence="1 2">CBS 119005</strain>
    </source>
</reference>
<evidence type="ECO:0000313" key="2">
    <source>
        <dbReference type="Proteomes" id="UP001497700"/>
    </source>
</evidence>
<accession>A0ACB9ZFC0</accession>
<dbReference type="EMBL" id="MU393425">
    <property type="protein sequence ID" value="KAI4870288.1"/>
    <property type="molecule type" value="Genomic_DNA"/>
</dbReference>
<comment type="caution">
    <text evidence="1">The sequence shown here is derived from an EMBL/GenBank/DDBJ whole genome shotgun (WGS) entry which is preliminary data.</text>
</comment>
<evidence type="ECO:0000313" key="1">
    <source>
        <dbReference type="EMBL" id="KAI4870288.1"/>
    </source>
</evidence>